<evidence type="ECO:0000313" key="2">
    <source>
        <dbReference type="Proteomes" id="UP000663846"/>
    </source>
</evidence>
<sequence>MNEDDTAVDVHAASESLSIHTFPNELLVVIFAWACHQRLCKDSDRDCTDGCAKAPGAIMLVCSRWRQIVMETPIFWSHIDIFPHRLSGSTHLANVKKHMSMVKQSPVDIHIVDDLDLFDSSGLEAFYNIINQSSPRMRSLTFQQAHYSLDRSREVLYQCLENNIPGMLEELTLILDDECDQRRLFIEAVDCITSHSHPPIILKNMTVGRLEAALLSISTLRLCGAFPYWVSSAYSGLVELCLHSKRDGSQSLEISHSSIMRILSSSPKLQILDLDIDLTAVSESFIEPIYLEDLQIIRTGSMSRPHFGHLLEPLFPGTGPLTICCRGYPSDLIARDTGIKAFFARANVQRIWLRPYSPYKVFLSLGLFELAPRTRELALELRPHIDSAHESSEPDDNDHRRRIDTLHLLSGCEIEISHLEQIAQCYRVQKLRIHPGCRIVAKGHGLITVSTVEERMSKICQVIEWSHECGPLNWGIPSFPTKV</sequence>
<dbReference type="EMBL" id="CAJMWS010000118">
    <property type="protein sequence ID" value="CAE6368433.1"/>
    <property type="molecule type" value="Genomic_DNA"/>
</dbReference>
<reference evidence="1" key="1">
    <citation type="submission" date="2021-01" db="EMBL/GenBank/DDBJ databases">
        <authorList>
            <person name="Kaushik A."/>
        </authorList>
    </citation>
    <scope>NUCLEOTIDE SEQUENCE</scope>
    <source>
        <strain evidence="1">AG1-1C</strain>
    </source>
</reference>
<protein>
    <recommendedName>
        <fullName evidence="3">F-box domain-containing protein</fullName>
    </recommendedName>
</protein>
<proteinExistence type="predicted"/>
<evidence type="ECO:0008006" key="3">
    <source>
        <dbReference type="Google" id="ProtNLM"/>
    </source>
</evidence>
<dbReference type="AlphaFoldDB" id="A0A8H2WEI6"/>
<dbReference type="Gene3D" id="1.20.1280.50">
    <property type="match status" value="1"/>
</dbReference>
<evidence type="ECO:0000313" key="1">
    <source>
        <dbReference type="EMBL" id="CAE6368433.1"/>
    </source>
</evidence>
<dbReference type="Proteomes" id="UP000663846">
    <property type="component" value="Unassembled WGS sequence"/>
</dbReference>
<comment type="caution">
    <text evidence="1">The sequence shown here is derived from an EMBL/GenBank/DDBJ whole genome shotgun (WGS) entry which is preliminary data.</text>
</comment>
<organism evidence="1 2">
    <name type="scientific">Rhizoctonia solani</name>
    <dbReference type="NCBI Taxonomy" id="456999"/>
    <lineage>
        <taxon>Eukaryota</taxon>
        <taxon>Fungi</taxon>
        <taxon>Dikarya</taxon>
        <taxon>Basidiomycota</taxon>
        <taxon>Agaricomycotina</taxon>
        <taxon>Agaricomycetes</taxon>
        <taxon>Cantharellales</taxon>
        <taxon>Ceratobasidiaceae</taxon>
        <taxon>Rhizoctonia</taxon>
    </lineage>
</organism>
<name>A0A8H2WEI6_9AGAM</name>
<accession>A0A8H2WEI6</accession>
<gene>
    <name evidence="1" type="ORF">RDB_LOCUS24246</name>
</gene>